<evidence type="ECO:0000313" key="3">
    <source>
        <dbReference type="EMBL" id="KXB59669.1"/>
    </source>
</evidence>
<dbReference type="OrthoDB" id="9802848at2"/>
<dbReference type="PROSITE" id="PS51192">
    <property type="entry name" value="HELICASE_ATP_BIND_1"/>
    <property type="match status" value="1"/>
</dbReference>
<protein>
    <submittedName>
        <fullName evidence="3">Helicase protein</fullName>
    </submittedName>
</protein>
<dbReference type="Proteomes" id="UP000070355">
    <property type="component" value="Unassembled WGS sequence"/>
</dbReference>
<dbReference type="PANTHER" id="PTHR47396:SF1">
    <property type="entry name" value="ATP-DEPENDENT HELICASE IRC3-RELATED"/>
    <property type="match status" value="1"/>
</dbReference>
<reference evidence="4" key="1">
    <citation type="submission" date="2016-01" db="EMBL/GenBank/DDBJ databases">
        <authorList>
            <person name="Mitreva M."/>
            <person name="Pepin K.H."/>
            <person name="Mihindukulasuriya K.A."/>
            <person name="Fulton R."/>
            <person name="Fronick C."/>
            <person name="O'Laughlin M."/>
            <person name="Miner T."/>
            <person name="Herter B."/>
            <person name="Rosa B.A."/>
            <person name="Cordes M."/>
            <person name="Tomlinson C."/>
            <person name="Wollam A."/>
            <person name="Palsikar V.B."/>
            <person name="Mardis E.R."/>
            <person name="Wilson R.K."/>
        </authorList>
    </citation>
    <scope>NUCLEOTIDE SEQUENCE [LARGE SCALE GENOMIC DNA]</scope>
    <source>
        <strain evidence="4">DNF01167</strain>
    </source>
</reference>
<dbReference type="InterPro" id="IPR050742">
    <property type="entry name" value="Helicase_Restrict-Modif_Enz"/>
</dbReference>
<keyword evidence="3" id="KW-0347">Helicase</keyword>
<dbReference type="InterPro" id="IPR027417">
    <property type="entry name" value="P-loop_NTPase"/>
</dbReference>
<comment type="caution">
    <text evidence="3">The sequence shown here is derived from an EMBL/GenBank/DDBJ whole genome shotgun (WGS) entry which is preliminary data.</text>
</comment>
<dbReference type="InterPro" id="IPR058403">
    <property type="entry name" value="DUF8090"/>
</dbReference>
<dbReference type="SMART" id="SM00490">
    <property type="entry name" value="HELICc"/>
    <property type="match status" value="1"/>
</dbReference>
<dbReference type="GO" id="GO:0016787">
    <property type="term" value="F:hydrolase activity"/>
    <property type="evidence" value="ECO:0007669"/>
    <property type="project" value="InterPro"/>
</dbReference>
<dbReference type="STRING" id="1379.HMPREF3186_01023"/>
<dbReference type="EMBL" id="LSDC01000067">
    <property type="protein sequence ID" value="KXB59669.1"/>
    <property type="molecule type" value="Genomic_DNA"/>
</dbReference>
<dbReference type="PROSITE" id="PS51194">
    <property type="entry name" value="HELICASE_CTER"/>
    <property type="match status" value="1"/>
</dbReference>
<dbReference type="PATRIC" id="fig|1379.3.peg.1007"/>
<dbReference type="GO" id="GO:0004386">
    <property type="term" value="F:helicase activity"/>
    <property type="evidence" value="ECO:0007669"/>
    <property type="project" value="UniProtKB-KW"/>
</dbReference>
<organism evidence="3 4">
    <name type="scientific">Gemella haemolysans</name>
    <dbReference type="NCBI Taxonomy" id="1379"/>
    <lineage>
        <taxon>Bacteria</taxon>
        <taxon>Bacillati</taxon>
        <taxon>Bacillota</taxon>
        <taxon>Bacilli</taxon>
        <taxon>Bacillales</taxon>
        <taxon>Gemellaceae</taxon>
        <taxon>Gemella</taxon>
    </lineage>
</organism>
<accession>A0A133ZW57</accession>
<dbReference type="CDD" id="cd09204">
    <property type="entry name" value="PLDc_N_DEXD_b2"/>
    <property type="match status" value="1"/>
</dbReference>
<dbReference type="InterPro" id="IPR006935">
    <property type="entry name" value="Helicase/UvrB_N"/>
</dbReference>
<name>A0A133ZW57_9BACL</name>
<keyword evidence="3" id="KW-0378">Hydrolase</keyword>
<dbReference type="InterPro" id="IPR001650">
    <property type="entry name" value="Helicase_C-like"/>
</dbReference>
<keyword evidence="3" id="KW-0067">ATP-binding</keyword>
<dbReference type="Pfam" id="PF00271">
    <property type="entry name" value="Helicase_C"/>
    <property type="match status" value="1"/>
</dbReference>
<dbReference type="AlphaFoldDB" id="A0A133ZW57"/>
<dbReference type="Pfam" id="PF11907">
    <property type="entry name" value="DUF3427"/>
    <property type="match status" value="1"/>
</dbReference>
<dbReference type="GO" id="GO:0005524">
    <property type="term" value="F:ATP binding"/>
    <property type="evidence" value="ECO:0007669"/>
    <property type="project" value="InterPro"/>
</dbReference>
<dbReference type="CDD" id="cd18032">
    <property type="entry name" value="DEXHc_RE_I_III_res"/>
    <property type="match status" value="1"/>
</dbReference>
<dbReference type="SUPFAM" id="SSF52540">
    <property type="entry name" value="P-loop containing nucleoside triphosphate hydrolases"/>
    <property type="match status" value="1"/>
</dbReference>
<dbReference type="RefSeq" id="WP_060914185.1">
    <property type="nucleotide sequence ID" value="NZ_KQ959959.1"/>
</dbReference>
<keyword evidence="3" id="KW-0547">Nucleotide-binding</keyword>
<dbReference type="SUPFAM" id="SSF56024">
    <property type="entry name" value="Phospholipase D/nuclease"/>
    <property type="match status" value="1"/>
</dbReference>
<dbReference type="Gene3D" id="3.30.870.10">
    <property type="entry name" value="Endonuclease Chain A"/>
    <property type="match status" value="1"/>
</dbReference>
<evidence type="ECO:0000313" key="4">
    <source>
        <dbReference type="Proteomes" id="UP000070355"/>
    </source>
</evidence>
<dbReference type="SMART" id="SM00487">
    <property type="entry name" value="DEXDc"/>
    <property type="match status" value="1"/>
</dbReference>
<dbReference type="GO" id="GO:0005829">
    <property type="term" value="C:cytosol"/>
    <property type="evidence" value="ECO:0007669"/>
    <property type="project" value="TreeGrafter"/>
</dbReference>
<sequence length="937" mass="109596">MKNTFVYNNHLEAKKVLSTLESELEMCDEFIFSVAFISESGLTSLLQTLKNLEEKNIRGKILTTNYLYFNTPKVLEKLSNFKNISLKVYDCVENKHGFHTKGYLFKYGDSWKVLMGSSNLTSAALTINKEWNTFIEGDRTLTENILDEFNSLWEKSKSYYEIKDKYVEEFASNKIETVTKKIISKEIKPNKMQRSFIENFEKLRNQDNKGLLISATGTGKTFAAAFAMKSIGAKRLLFIVHREQIARQALETFKTIFGTSRSYGLLTGKEKNIEADFIFSTVQTMSKEDVFKSFNDSHFDEIIIDEVHRAGADSYLRLMNYFKPIFYLGMTASPDRTDNFNIYELFNNNIVYEVRLKEAMENSLLCPFHYFGISDLEVDGKIIDELSEFSNLVSNERVEHIISKINYYGYSGDRVKGLVFCSSKQEAKVLSEEFNARGYNTTSLTGEDSQERREQEIAKLVANNGDMLDYIFTVDIFNEGVDIPEVNQVIMLRPTQSSIIFIQQLGRGLRKSANKDFVVIIDFIANYKNNFLIPVALSGDNSYDKDTVRKFLSQGTRYIPGMSTIHFDEISKQRIYSAIDNVKLNTWLFVTDEYNKLKNKLGRIPTYSDFENYDAIDVRKIFEVAGSYYSFLTKKEKQFKYSGKLTKTAENMLNFVSTNLILSKKVEELIILRLLLDEKKHDILTDFEEIMLRDYNKFIADYELDVSRKILTNNFVTSSVTKKKFHDCIFIEENVAEIRMSKEFKEQLQSEIFRELLQNLVDYGIYRYNKYYKDNLYKDTNFVLYEKYSFEDICKLFSWGINYVPLAIGGYKYDERTKTLPVFINYDIDENSFNRDYTHGFLPDNGFTSMSKPRRNLESKECDYFYNNKTKIYLFMRKNKDDKDGARIFYFLGEMKTIGEPKLVARERSGDTVIQFFYKIQTPIREDMYEYFTRDRI</sequence>
<dbReference type="Gene3D" id="3.40.50.300">
    <property type="entry name" value="P-loop containing nucleotide triphosphate hydrolases"/>
    <property type="match status" value="2"/>
</dbReference>
<feature type="domain" description="Helicase C-terminal" evidence="2">
    <location>
        <begin position="404"/>
        <end position="552"/>
    </location>
</feature>
<proteinExistence type="predicted"/>
<evidence type="ECO:0000259" key="2">
    <source>
        <dbReference type="PROSITE" id="PS51194"/>
    </source>
</evidence>
<dbReference type="Pfam" id="PF13091">
    <property type="entry name" value="PLDc_2"/>
    <property type="match status" value="1"/>
</dbReference>
<feature type="domain" description="Helicase ATP-binding" evidence="1">
    <location>
        <begin position="201"/>
        <end position="352"/>
    </location>
</feature>
<dbReference type="Pfam" id="PF04851">
    <property type="entry name" value="ResIII"/>
    <property type="match status" value="1"/>
</dbReference>
<dbReference type="InterPro" id="IPR021835">
    <property type="entry name" value="DUF3427"/>
</dbReference>
<dbReference type="InterPro" id="IPR025202">
    <property type="entry name" value="PLD-like_dom"/>
</dbReference>
<gene>
    <name evidence="3" type="ORF">HMPREF3186_01023</name>
</gene>
<dbReference type="PANTHER" id="PTHR47396">
    <property type="entry name" value="TYPE I RESTRICTION ENZYME ECOKI R PROTEIN"/>
    <property type="match status" value="1"/>
</dbReference>
<evidence type="ECO:0000259" key="1">
    <source>
        <dbReference type="PROSITE" id="PS51192"/>
    </source>
</evidence>
<dbReference type="InterPro" id="IPR014001">
    <property type="entry name" value="Helicase_ATP-bd"/>
</dbReference>
<dbReference type="GO" id="GO:0003677">
    <property type="term" value="F:DNA binding"/>
    <property type="evidence" value="ECO:0007669"/>
    <property type="project" value="InterPro"/>
</dbReference>
<dbReference type="Pfam" id="PF26350">
    <property type="entry name" value="DUF8090"/>
    <property type="match status" value="1"/>
</dbReference>
<dbReference type="CDD" id="cd18799">
    <property type="entry name" value="SF2_C_EcoAI-like"/>
    <property type="match status" value="1"/>
</dbReference>